<dbReference type="PROSITE" id="PS50846">
    <property type="entry name" value="HMA_2"/>
    <property type="match status" value="1"/>
</dbReference>
<dbReference type="OrthoDB" id="666972at2759"/>
<evidence type="ECO:0000259" key="4">
    <source>
        <dbReference type="PROSITE" id="PS50846"/>
    </source>
</evidence>
<dbReference type="AlphaFoldDB" id="R4X7J7"/>
<name>R4X7J7_TAPDE</name>
<dbReference type="InterPro" id="IPR036163">
    <property type="entry name" value="HMA_dom_sf"/>
</dbReference>
<dbReference type="GO" id="GO:0006801">
    <property type="term" value="P:superoxide metabolic process"/>
    <property type="evidence" value="ECO:0007669"/>
    <property type="project" value="InterPro"/>
</dbReference>
<dbReference type="EMBL" id="CAHR02000037">
    <property type="protein sequence ID" value="CCG81370.1"/>
    <property type="molecule type" value="Genomic_DNA"/>
</dbReference>
<dbReference type="Gene3D" id="2.60.40.200">
    <property type="entry name" value="Superoxide dismutase, copper/zinc binding domain"/>
    <property type="match status" value="1"/>
</dbReference>
<comment type="cofactor">
    <cofactor evidence="1">
        <name>Cu(2+)</name>
        <dbReference type="ChEBI" id="CHEBI:29036"/>
    </cofactor>
</comment>
<evidence type="ECO:0000313" key="5">
    <source>
        <dbReference type="EMBL" id="CCG81370.1"/>
    </source>
</evidence>
<dbReference type="STRING" id="1097556.R4X7J7"/>
<keyword evidence="6" id="KW-1185">Reference proteome</keyword>
<dbReference type="GO" id="GO:0005507">
    <property type="term" value="F:copper ion binding"/>
    <property type="evidence" value="ECO:0007669"/>
    <property type="project" value="InterPro"/>
</dbReference>
<organism evidence="5 6">
    <name type="scientific">Taphrina deformans (strain PYCC 5710 / ATCC 11124 / CBS 356.35 / IMI 108563 / JCM 9778 / NBRC 8474)</name>
    <name type="common">Peach leaf curl fungus</name>
    <name type="synonym">Lalaria deformans</name>
    <dbReference type="NCBI Taxonomy" id="1097556"/>
    <lineage>
        <taxon>Eukaryota</taxon>
        <taxon>Fungi</taxon>
        <taxon>Dikarya</taxon>
        <taxon>Ascomycota</taxon>
        <taxon>Taphrinomycotina</taxon>
        <taxon>Taphrinomycetes</taxon>
        <taxon>Taphrinales</taxon>
        <taxon>Taphrinaceae</taxon>
        <taxon>Taphrina</taxon>
    </lineage>
</organism>
<dbReference type="InterPro" id="IPR024134">
    <property type="entry name" value="SOD_Cu/Zn_/chaperone"/>
</dbReference>
<dbReference type="InterPro" id="IPR006121">
    <property type="entry name" value="HMA_dom"/>
</dbReference>
<dbReference type="SUPFAM" id="SSF49329">
    <property type="entry name" value="Cu,Zn superoxide dismutase-like"/>
    <property type="match status" value="1"/>
</dbReference>
<dbReference type="SUPFAM" id="SSF55008">
    <property type="entry name" value="HMA, heavy metal-associated domain"/>
    <property type="match status" value="1"/>
</dbReference>
<comment type="caution">
    <text evidence="5">The sequence shown here is derived from an EMBL/GenBank/DDBJ whole genome shotgun (WGS) entry which is preliminary data.</text>
</comment>
<dbReference type="VEuPathDB" id="FungiDB:TAPDE_001072"/>
<protein>
    <recommendedName>
        <fullName evidence="3">Superoxide dismutase 1 copper chaperone</fullName>
    </recommendedName>
</protein>
<accession>R4X7J7</accession>
<feature type="domain" description="HMA" evidence="4">
    <location>
        <begin position="2"/>
        <end position="65"/>
    </location>
</feature>
<evidence type="ECO:0000313" key="6">
    <source>
        <dbReference type="Proteomes" id="UP000013776"/>
    </source>
</evidence>
<dbReference type="InterPro" id="IPR036423">
    <property type="entry name" value="SOD-like_Cu/Zn_dom_sf"/>
</dbReference>
<dbReference type="eggNOG" id="KOG4656">
    <property type="taxonomic scope" value="Eukaryota"/>
</dbReference>
<dbReference type="Proteomes" id="UP000013776">
    <property type="component" value="Unassembled WGS sequence"/>
</dbReference>
<gene>
    <name evidence="5" type="ORF">TAPDE_001072</name>
</gene>
<evidence type="ECO:0000256" key="2">
    <source>
        <dbReference type="ARBA" id="ARBA00010636"/>
    </source>
</evidence>
<dbReference type="PANTHER" id="PTHR10003">
    <property type="entry name" value="SUPEROXIDE DISMUTASE CU-ZN -RELATED"/>
    <property type="match status" value="1"/>
</dbReference>
<reference evidence="5 6" key="1">
    <citation type="journal article" date="2013" name="MBio">
        <title>Genome sequencing of the plant pathogen Taphrina deformans, the causal agent of peach leaf curl.</title>
        <authorList>
            <person name="Cisse O.H."/>
            <person name="Almeida J.M.G.C.F."/>
            <person name="Fonseca A."/>
            <person name="Kumar A.A."/>
            <person name="Salojaervi J."/>
            <person name="Overmyer K."/>
            <person name="Hauser P.M."/>
            <person name="Pagni M."/>
        </authorList>
    </citation>
    <scope>NUCLEOTIDE SEQUENCE [LARGE SCALE GENOMIC DNA]</scope>
    <source>
        <strain evidence="6">PYCC 5710 / ATCC 11124 / CBS 356.35 / IMI 108563 / JCM 9778 / NBRC 8474</strain>
    </source>
</reference>
<dbReference type="CDD" id="cd00371">
    <property type="entry name" value="HMA"/>
    <property type="match status" value="1"/>
</dbReference>
<evidence type="ECO:0000256" key="3">
    <source>
        <dbReference type="ARBA" id="ARBA00016103"/>
    </source>
</evidence>
<proteinExistence type="inferred from homology"/>
<sequence length="227" mass="24687">MSFRTEYMVSMTCQGCVDSITKALATVPGIERYEVNLSNKTVLVEGTASPARTAQTLQDLGRTAIVRGLGSKDGAAVCILEKHDPTDSNMNVFGLARFVEASASLTLCDLTVRGLPRGQYEAHIYTTGDVRNGMHTAGSIWDRGYLGGVDVNGQGKGQILLEKKDLRIWEIIGRALVLKMKDEQTDNIAGVIARSAGLWENQKTVCTCSGQNVWDERQEMLKSASTL</sequence>
<dbReference type="Pfam" id="PF00403">
    <property type="entry name" value="HMA"/>
    <property type="match status" value="1"/>
</dbReference>
<comment type="similarity">
    <text evidence="2">Belongs to the CCS1 family.</text>
</comment>
<dbReference type="Gene3D" id="3.30.70.100">
    <property type="match status" value="1"/>
</dbReference>
<evidence type="ECO:0000256" key="1">
    <source>
        <dbReference type="ARBA" id="ARBA00001973"/>
    </source>
</evidence>